<protein>
    <submittedName>
        <fullName evidence="6">YcjF family protein</fullName>
    </submittedName>
</protein>
<name>A0ABV7D4A8_9PROT</name>
<gene>
    <name evidence="6" type="ORF">ACFOKA_06480</name>
</gene>
<feature type="region of interest" description="Disordered" evidence="5">
    <location>
        <begin position="163"/>
        <end position="182"/>
    </location>
</feature>
<feature type="compositionally biased region" description="Low complexity" evidence="5">
    <location>
        <begin position="171"/>
        <end position="182"/>
    </location>
</feature>
<evidence type="ECO:0000256" key="3">
    <source>
        <dbReference type="ARBA" id="ARBA00022989"/>
    </source>
</evidence>
<evidence type="ECO:0000256" key="2">
    <source>
        <dbReference type="ARBA" id="ARBA00022692"/>
    </source>
</evidence>
<dbReference type="RefSeq" id="WP_194215022.1">
    <property type="nucleotide sequence ID" value="NZ_CP061205.1"/>
</dbReference>
<dbReference type="EMBL" id="JBHRSL010000004">
    <property type="protein sequence ID" value="MFC3051540.1"/>
    <property type="molecule type" value="Genomic_DNA"/>
</dbReference>
<dbReference type="Proteomes" id="UP001595444">
    <property type="component" value="Unassembled WGS sequence"/>
</dbReference>
<evidence type="ECO:0000256" key="4">
    <source>
        <dbReference type="ARBA" id="ARBA00023136"/>
    </source>
</evidence>
<comment type="subcellular location">
    <subcellularLocation>
        <location evidence="1">Membrane</location>
        <topology evidence="1">Multi-pass membrane protein</topology>
    </subcellularLocation>
</comment>
<reference evidence="7" key="1">
    <citation type="journal article" date="2019" name="Int. J. Syst. Evol. Microbiol.">
        <title>The Global Catalogue of Microorganisms (GCM) 10K type strain sequencing project: providing services to taxonomists for standard genome sequencing and annotation.</title>
        <authorList>
            <consortium name="The Broad Institute Genomics Platform"/>
            <consortium name="The Broad Institute Genome Sequencing Center for Infectious Disease"/>
            <person name="Wu L."/>
            <person name="Ma J."/>
        </authorList>
    </citation>
    <scope>NUCLEOTIDE SEQUENCE [LARGE SCALE GENOMIC DNA]</scope>
    <source>
        <strain evidence="7">KCTC 62164</strain>
    </source>
</reference>
<evidence type="ECO:0000313" key="7">
    <source>
        <dbReference type="Proteomes" id="UP001595444"/>
    </source>
</evidence>
<keyword evidence="3" id="KW-1133">Transmembrane helix</keyword>
<comment type="caution">
    <text evidence="6">The sequence shown here is derived from an EMBL/GenBank/DDBJ whole genome shotgun (WGS) entry which is preliminary data.</text>
</comment>
<dbReference type="InterPro" id="IPR021147">
    <property type="entry name" value="DUF697"/>
</dbReference>
<keyword evidence="2" id="KW-0812">Transmembrane</keyword>
<proteinExistence type="predicted"/>
<dbReference type="Pfam" id="PF05128">
    <property type="entry name" value="DUF697"/>
    <property type="match status" value="1"/>
</dbReference>
<accession>A0ABV7D4A8</accession>
<evidence type="ECO:0000256" key="5">
    <source>
        <dbReference type="SAM" id="MobiDB-lite"/>
    </source>
</evidence>
<evidence type="ECO:0000313" key="6">
    <source>
        <dbReference type="EMBL" id="MFC3051540.1"/>
    </source>
</evidence>
<sequence>MVDKVDDAVEETLSEESVDTTPMEIVKKNMLWSGGAGLLPIPLVEFVAVSGLQIKLIKELSDHYGVPFRQDLAKSIVFSLVGSLGGMKLAQVLATSSLRAIPVVGPVISALSLPAMSAGVAYAIGKVFIAHYETGGTLLTFDAEKMKSHFKSFYEEGVKKAGALKDKMKSSKAQPSKAAAAT</sequence>
<evidence type="ECO:0000256" key="1">
    <source>
        <dbReference type="ARBA" id="ARBA00004141"/>
    </source>
</evidence>
<keyword evidence="7" id="KW-1185">Reference proteome</keyword>
<organism evidence="6 7">
    <name type="scientific">Kordiimonas pumila</name>
    <dbReference type="NCBI Taxonomy" id="2161677"/>
    <lineage>
        <taxon>Bacteria</taxon>
        <taxon>Pseudomonadati</taxon>
        <taxon>Pseudomonadota</taxon>
        <taxon>Alphaproteobacteria</taxon>
        <taxon>Kordiimonadales</taxon>
        <taxon>Kordiimonadaceae</taxon>
        <taxon>Kordiimonas</taxon>
    </lineage>
</organism>
<keyword evidence="4" id="KW-0472">Membrane</keyword>